<dbReference type="GeneID" id="119732689"/>
<dbReference type="OrthoDB" id="267381at2759"/>
<dbReference type="AlphaFoldDB" id="A0A914AEV7"/>
<keyword evidence="16" id="KW-1185">Reference proteome</keyword>
<evidence type="ECO:0000256" key="9">
    <source>
        <dbReference type="ARBA" id="ARBA00022777"/>
    </source>
</evidence>
<dbReference type="RefSeq" id="XP_038062253.1">
    <property type="nucleotide sequence ID" value="XM_038206325.1"/>
</dbReference>
<dbReference type="SMART" id="SM00220">
    <property type="entry name" value="S_TKc"/>
    <property type="match status" value="1"/>
</dbReference>
<keyword evidence="4" id="KW-0963">Cytoplasm</keyword>
<keyword evidence="11" id="KW-0539">Nucleus</keyword>
<keyword evidence="10" id="KW-0067">ATP-binding</keyword>
<evidence type="ECO:0000256" key="5">
    <source>
        <dbReference type="ARBA" id="ARBA00022527"/>
    </source>
</evidence>
<organism evidence="15 16">
    <name type="scientific">Patiria miniata</name>
    <name type="common">Bat star</name>
    <name type="synonym">Asterina miniata</name>
    <dbReference type="NCBI Taxonomy" id="46514"/>
    <lineage>
        <taxon>Eukaryota</taxon>
        <taxon>Metazoa</taxon>
        <taxon>Echinodermata</taxon>
        <taxon>Eleutherozoa</taxon>
        <taxon>Asterozoa</taxon>
        <taxon>Asteroidea</taxon>
        <taxon>Valvatacea</taxon>
        <taxon>Valvatida</taxon>
        <taxon>Asterinidae</taxon>
        <taxon>Patiria</taxon>
    </lineage>
</organism>
<dbReference type="InterPro" id="IPR011009">
    <property type="entry name" value="Kinase-like_dom_sf"/>
</dbReference>
<evidence type="ECO:0000313" key="15">
    <source>
        <dbReference type="EnsemblMetazoa" id="XP_038062253.1"/>
    </source>
</evidence>
<dbReference type="SUPFAM" id="SSF56112">
    <property type="entry name" value="Protein kinase-like (PK-like)"/>
    <property type="match status" value="1"/>
</dbReference>
<dbReference type="Gene3D" id="3.10.20.90">
    <property type="entry name" value="Phosphatidylinositol 3-kinase Catalytic Subunit, Chain A, domain 1"/>
    <property type="match status" value="1"/>
</dbReference>
<evidence type="ECO:0000256" key="10">
    <source>
        <dbReference type="ARBA" id="ARBA00022840"/>
    </source>
</evidence>
<dbReference type="InterPro" id="IPR000719">
    <property type="entry name" value="Prot_kinase_dom"/>
</dbReference>
<dbReference type="Gene3D" id="1.10.510.10">
    <property type="entry name" value="Transferase(Phosphotransferase) domain 1"/>
    <property type="match status" value="1"/>
</dbReference>
<dbReference type="GO" id="GO:0005524">
    <property type="term" value="F:ATP binding"/>
    <property type="evidence" value="ECO:0007669"/>
    <property type="project" value="UniProtKB-KW"/>
</dbReference>
<name>A0A914AEV7_PATMI</name>
<dbReference type="InterPro" id="IPR041185">
    <property type="entry name" value="IKBKB_SDD"/>
</dbReference>
<dbReference type="OMA" id="FILMDHI"/>
<keyword evidence="9" id="KW-0418">Kinase</keyword>
<dbReference type="GO" id="GO:0008385">
    <property type="term" value="C:IkappaB kinase complex"/>
    <property type="evidence" value="ECO:0007669"/>
    <property type="project" value="TreeGrafter"/>
</dbReference>
<dbReference type="GO" id="GO:0008384">
    <property type="term" value="F:IkappaB kinase activity"/>
    <property type="evidence" value="ECO:0007669"/>
    <property type="project" value="UniProtKB-EC"/>
</dbReference>
<dbReference type="EnsemblMetazoa" id="XM_038206325.1">
    <property type="protein sequence ID" value="XP_038062253.1"/>
    <property type="gene ID" value="LOC119732689"/>
</dbReference>
<comment type="subcellular location">
    <subcellularLocation>
        <location evidence="2">Cytoplasm</location>
    </subcellularLocation>
    <subcellularLocation>
        <location evidence="1">Nucleus</location>
    </subcellularLocation>
</comment>
<dbReference type="PANTHER" id="PTHR22969:SF17">
    <property type="entry name" value="INHIBITOR OF NUCLEAR FACTOR KAPPA-B KINASE SUBUNIT BETA"/>
    <property type="match status" value="1"/>
</dbReference>
<reference evidence="15" key="1">
    <citation type="submission" date="2022-11" db="UniProtKB">
        <authorList>
            <consortium name="EnsemblMetazoa"/>
        </authorList>
    </citation>
    <scope>IDENTIFICATION</scope>
</reference>
<dbReference type="EnsemblMetazoa" id="XM_038206326.1">
    <property type="protein sequence ID" value="XP_038062254.1"/>
    <property type="gene ID" value="LOC119732689"/>
</dbReference>
<evidence type="ECO:0000256" key="8">
    <source>
        <dbReference type="ARBA" id="ARBA00022741"/>
    </source>
</evidence>
<evidence type="ECO:0000256" key="12">
    <source>
        <dbReference type="ARBA" id="ARBA00048789"/>
    </source>
</evidence>
<dbReference type="PROSITE" id="PS00108">
    <property type="entry name" value="PROTEIN_KINASE_ST"/>
    <property type="match status" value="1"/>
</dbReference>
<keyword evidence="5" id="KW-0723">Serine/threonine-protein kinase</keyword>
<keyword evidence="8" id="KW-0547">Nucleotide-binding</keyword>
<feature type="domain" description="Protein kinase" evidence="14">
    <location>
        <begin position="11"/>
        <end position="299"/>
    </location>
</feature>
<evidence type="ECO:0000256" key="1">
    <source>
        <dbReference type="ARBA" id="ARBA00004123"/>
    </source>
</evidence>
<proteinExistence type="predicted"/>
<evidence type="ECO:0000256" key="7">
    <source>
        <dbReference type="ARBA" id="ARBA00022679"/>
    </source>
</evidence>
<dbReference type="Proteomes" id="UP000887568">
    <property type="component" value="Unplaced"/>
</dbReference>
<evidence type="ECO:0000256" key="13">
    <source>
        <dbReference type="SAM" id="MobiDB-lite"/>
    </source>
</evidence>
<dbReference type="Pfam" id="PF18397">
    <property type="entry name" value="IKBKB_SDD"/>
    <property type="match status" value="1"/>
</dbReference>
<comment type="catalytic activity">
    <reaction evidence="12">
        <text>L-seryl-[I-kappa-B protein] + ATP = O-phospho-L-seryl-[I-kappa-B protein] + ADP + H(+)</text>
        <dbReference type="Rhea" id="RHEA:19073"/>
        <dbReference type="Rhea" id="RHEA-COMP:13698"/>
        <dbReference type="Rhea" id="RHEA-COMP:13699"/>
        <dbReference type="ChEBI" id="CHEBI:15378"/>
        <dbReference type="ChEBI" id="CHEBI:29999"/>
        <dbReference type="ChEBI" id="CHEBI:30616"/>
        <dbReference type="ChEBI" id="CHEBI:83421"/>
        <dbReference type="ChEBI" id="CHEBI:456216"/>
        <dbReference type="EC" id="2.7.11.10"/>
    </reaction>
</comment>
<evidence type="ECO:0000256" key="4">
    <source>
        <dbReference type="ARBA" id="ARBA00022490"/>
    </source>
</evidence>
<dbReference type="GO" id="GO:0005634">
    <property type="term" value="C:nucleus"/>
    <property type="evidence" value="ECO:0007669"/>
    <property type="project" value="UniProtKB-SubCell"/>
</dbReference>
<dbReference type="EC" id="2.7.11.10" evidence="3"/>
<evidence type="ECO:0000256" key="11">
    <source>
        <dbReference type="ARBA" id="ARBA00023242"/>
    </source>
</evidence>
<dbReference type="InterPro" id="IPR008271">
    <property type="entry name" value="Ser/Thr_kinase_AS"/>
</dbReference>
<dbReference type="PANTHER" id="PTHR22969">
    <property type="entry name" value="IKB KINASE"/>
    <property type="match status" value="1"/>
</dbReference>
<keyword evidence="7" id="KW-0808">Transferase</keyword>
<dbReference type="InterPro" id="IPR046375">
    <property type="entry name" value="IKBKB_SDD_sf"/>
</dbReference>
<dbReference type="GO" id="GO:0033209">
    <property type="term" value="P:tumor necrosis factor-mediated signaling pathway"/>
    <property type="evidence" value="ECO:0007669"/>
    <property type="project" value="TreeGrafter"/>
</dbReference>
<evidence type="ECO:0000256" key="3">
    <source>
        <dbReference type="ARBA" id="ARBA00012442"/>
    </source>
</evidence>
<dbReference type="PROSITE" id="PS50011">
    <property type="entry name" value="PROTEIN_KINASE_DOM"/>
    <property type="match status" value="1"/>
</dbReference>
<evidence type="ECO:0000313" key="16">
    <source>
        <dbReference type="Proteomes" id="UP000887568"/>
    </source>
</evidence>
<evidence type="ECO:0000256" key="6">
    <source>
        <dbReference type="ARBA" id="ARBA00022553"/>
    </source>
</evidence>
<evidence type="ECO:0000256" key="2">
    <source>
        <dbReference type="ARBA" id="ARBA00004496"/>
    </source>
</evidence>
<evidence type="ECO:0000259" key="14">
    <source>
        <dbReference type="PROSITE" id="PS50011"/>
    </source>
</evidence>
<accession>A0A914AEV7</accession>
<sequence length="752" mass="85390">MATTVKEIGSWQSKGTLGQGGFGTVTLWQQKETKDEVALKQCRVNLDAKNKKRWAMEIDIMKRLKHPHIVQAKDVPSELQLGQGELPLLGMEYCKKGDLRKVLCRPENCCGLRQEQVLDVAKHICDGVEYLHSKRIIHRDLKPENIVIQENENGQLVYKLTDLGYAKDLDQGSVASTFVGTLQYLAPELFASQKYNQTVDYWTLGTVLFECITGSRPFLPHMPPVKWHGTVKQKTDEEICAYINEEGAPIFTEFLLTPNHLVELYRKGFEMVLRNMLRFEPDHRGGGLDPETKRPQCFVFLDGMLAVHVVNVLYMNTDTLYSYGIRNNDAMSVIQKQLEKDTGVAPSQQDILLPTGQSVDPQKPAVQYTQGENQPGFTMFMFRKGNVPETLPPKPKPDRVNMIIQEPKTLLSYNDRKKCWGQAVYFCNQQAKEASRLLEGARASMLCTMRLNHQLTDLHKDMMSQMHKLEAKQDMFRSSLEFDIDSYAVQSPTGITSEKMFRSWKNAEREIVEDFDSLKRVYSLNGHVNITQTKIVELQKSPLSRQKQVEGLVEVEVAAQKLYRELQQSKGGEAGCTFQDSSKMQNLIIKSINYRTKQTKELYGHLQKLVYCKVESERLVPQIATSVNEMRNLERRMISHQQQRQKDIWTLLKHAVSRVHNTVSPPVSAANNIHYSRQSSSASVTSSGSGSGSGSATDLLSLGNKPLQDSLTLVNQSSVTRNKFDDVVESIKAEQEELLQATETKKWEFLNS</sequence>
<feature type="region of interest" description="Disordered" evidence="13">
    <location>
        <begin position="680"/>
        <end position="701"/>
    </location>
</feature>
<dbReference type="InterPro" id="IPR051180">
    <property type="entry name" value="IKK"/>
</dbReference>
<keyword evidence="6" id="KW-0597">Phosphoprotein</keyword>
<protein>
    <recommendedName>
        <fullName evidence="3">IkappaB kinase</fullName>
        <ecNumber evidence="3">2.7.11.10</ecNumber>
    </recommendedName>
</protein>
<dbReference type="Pfam" id="PF00069">
    <property type="entry name" value="Pkinase"/>
    <property type="match status" value="1"/>
</dbReference>
<dbReference type="RefSeq" id="XP_038062254.1">
    <property type="nucleotide sequence ID" value="XM_038206326.1"/>
</dbReference>
<dbReference type="GO" id="GO:0045944">
    <property type="term" value="P:positive regulation of transcription by RNA polymerase II"/>
    <property type="evidence" value="ECO:0007669"/>
    <property type="project" value="TreeGrafter"/>
</dbReference>
<dbReference type="Gene3D" id="1.20.1270.250">
    <property type="match status" value="1"/>
</dbReference>
<dbReference type="FunFam" id="1.10.510.10:FF:000147">
    <property type="entry name" value="Inhibitor of nuclear factor kappa-B kinase subunit beta"/>
    <property type="match status" value="1"/>
</dbReference>